<keyword evidence="2" id="KW-1185">Reference proteome</keyword>
<dbReference type="AlphaFoldDB" id="W9QSU7"/>
<dbReference type="Proteomes" id="UP000030645">
    <property type="component" value="Unassembled WGS sequence"/>
</dbReference>
<organism evidence="1 2">
    <name type="scientific">Morus notabilis</name>
    <dbReference type="NCBI Taxonomy" id="981085"/>
    <lineage>
        <taxon>Eukaryota</taxon>
        <taxon>Viridiplantae</taxon>
        <taxon>Streptophyta</taxon>
        <taxon>Embryophyta</taxon>
        <taxon>Tracheophyta</taxon>
        <taxon>Spermatophyta</taxon>
        <taxon>Magnoliopsida</taxon>
        <taxon>eudicotyledons</taxon>
        <taxon>Gunneridae</taxon>
        <taxon>Pentapetalae</taxon>
        <taxon>rosids</taxon>
        <taxon>fabids</taxon>
        <taxon>Rosales</taxon>
        <taxon>Moraceae</taxon>
        <taxon>Moreae</taxon>
        <taxon>Morus</taxon>
    </lineage>
</organism>
<sequence>MKGKKGVFLARNISSGSQVFYVVTVRTCSLSLADRNLPTEVPTTTVMRDHDLFRDQHVSSL</sequence>
<evidence type="ECO:0000313" key="2">
    <source>
        <dbReference type="Proteomes" id="UP000030645"/>
    </source>
</evidence>
<reference evidence="2" key="1">
    <citation type="submission" date="2013-01" db="EMBL/GenBank/DDBJ databases">
        <title>Draft Genome Sequence of a Mulberry Tree, Morus notabilis C.K. Schneid.</title>
        <authorList>
            <person name="He N."/>
            <person name="Zhao S."/>
        </authorList>
    </citation>
    <scope>NUCLEOTIDE SEQUENCE</scope>
</reference>
<protein>
    <submittedName>
        <fullName evidence="1">Uncharacterized protein</fullName>
    </submittedName>
</protein>
<proteinExistence type="predicted"/>
<gene>
    <name evidence="1" type="ORF">L484_016269</name>
</gene>
<name>W9QSU7_9ROSA</name>
<evidence type="ECO:0000313" key="1">
    <source>
        <dbReference type="EMBL" id="EXB53384.1"/>
    </source>
</evidence>
<accession>W9QSU7</accession>
<dbReference type="EMBL" id="KE344088">
    <property type="protein sequence ID" value="EXB53384.1"/>
    <property type="molecule type" value="Genomic_DNA"/>
</dbReference>